<feature type="domain" description="Ig-like" evidence="2">
    <location>
        <begin position="439"/>
        <end position="492"/>
    </location>
</feature>
<dbReference type="PANTHER" id="PTHR45752">
    <property type="entry name" value="LEUCINE-RICH REPEAT-CONTAINING"/>
    <property type="match status" value="1"/>
</dbReference>
<keyword evidence="5" id="KW-1185">Reference proteome</keyword>
<feature type="domain" description="DUF5776" evidence="3">
    <location>
        <begin position="758"/>
        <end position="823"/>
    </location>
</feature>
<accession>A0A0R1L0L3</accession>
<organism evidence="4 5">
    <name type="scientific">Lentilactobacillus sunkii DSM 19904</name>
    <dbReference type="NCBI Taxonomy" id="1423808"/>
    <lineage>
        <taxon>Bacteria</taxon>
        <taxon>Bacillati</taxon>
        <taxon>Bacillota</taxon>
        <taxon>Bacilli</taxon>
        <taxon>Lactobacillales</taxon>
        <taxon>Lactobacillaceae</taxon>
        <taxon>Lentilactobacillus</taxon>
    </lineage>
</organism>
<dbReference type="Pfam" id="PF03382">
    <property type="entry name" value="DUF285"/>
    <property type="match status" value="1"/>
</dbReference>
<dbReference type="AlphaFoldDB" id="A0A0R1L0L3"/>
<sequence length="827" mass="91929">MKADDSDQTGTNGSCKWTYNASSKTLTISPKGTTGTLQGGVAWPVQQNAAIIIIEPGVYADADSQQEFGFFPELTEVKGAQNLNVSKVKNMRTMFSGDNNLVSIDVSNWDTGNVTNMDSMFHDDSKLTALNVAKWDTSKVKNMESLFDNDLSLASLDVSHWKTGNVTNMSSVFYADKALKTLDVSNWDTSNVEKLFYTFGACNSLTELDVSKWNTPNVTNMNATFVGDSSLPSLNVSHFDTSKVTDMELMFGGCSSLEKLDVSNFVTDNVTNMSNMFGSDSNLTALNLSNFNTDKVTNMKQMFLEDTNLQQLNLSSFNTKLVTRWDGLFWDCPNLWKLTLGKDFAVDASVRLSDVPGDNRIIPDSDPNGAQYKNTAPFWVPVETGTDHQPAGKENYWTSNKLMTERPAITETYVWQQSPVKDLTDVKVQPQINLPINGTWTPESAFISATDANGNPVTFNKITVGGDQVNTRKPGQYNVSYTYGSKTVWTKVVVSPDATSIKVNPEVDLTVGESWSPTMGFISATDAQGKPVSFSNIRVGGDYVDTTKAGTYYVTYTNGKMSATTKVVVKAKTTPSTPTPQPTPGNNGNGNAGENGQQNVQKNTVVYGINKLYLYKHVNFNKSQRIMKYVQKPRINRPMFVVLGDYHDSNGQLRFKVRDVNHHSKSDGKIGYITGSWNYVRPVYYQSDHKTLTVINPTGVNAYRNKNLTGKTRNIKQGTKVKVVKFVRHNLTTRYVLTNGMYITGNRKLVKFGNVKFTKHIKVKKTIYRYRDANLAKKNGTIRKGSILKVKKTAYSQKYNPNKYGSLRYQVSGGWITGNGRYVKAFK</sequence>
<evidence type="ECO:0000313" key="5">
    <source>
        <dbReference type="Proteomes" id="UP000051581"/>
    </source>
</evidence>
<dbReference type="NCBIfam" id="TIGR02167">
    <property type="entry name" value="Liste_lipo_26"/>
    <property type="match status" value="9"/>
</dbReference>
<evidence type="ECO:0000256" key="1">
    <source>
        <dbReference type="SAM" id="MobiDB-lite"/>
    </source>
</evidence>
<dbReference type="InterPro" id="IPR005046">
    <property type="entry name" value="DUF285"/>
</dbReference>
<dbReference type="Pfam" id="PF19087">
    <property type="entry name" value="DUF5776"/>
    <property type="match status" value="2"/>
</dbReference>
<gene>
    <name evidence="4" type="ORF">FD17_GL001007</name>
</gene>
<feature type="domain" description="Ig-like" evidence="2">
    <location>
        <begin position="508"/>
        <end position="569"/>
    </location>
</feature>
<dbReference type="SUPFAM" id="SSF52058">
    <property type="entry name" value="L domain-like"/>
    <property type="match status" value="1"/>
</dbReference>
<dbReference type="InterPro" id="IPR013783">
    <property type="entry name" value="Ig-like_fold"/>
</dbReference>
<protein>
    <submittedName>
        <fullName evidence="4">Cell wall anchor domain protein</fullName>
    </submittedName>
</protein>
<feature type="domain" description="DUF5776" evidence="3">
    <location>
        <begin position="684"/>
        <end position="750"/>
    </location>
</feature>
<name>A0A0R1L0L3_9LACO</name>
<evidence type="ECO:0000313" key="4">
    <source>
        <dbReference type="EMBL" id="KRK89423.1"/>
    </source>
</evidence>
<dbReference type="Gene3D" id="2.60.40.10">
    <property type="entry name" value="Immunoglobulins"/>
    <property type="match status" value="2"/>
</dbReference>
<feature type="region of interest" description="Disordered" evidence="1">
    <location>
        <begin position="571"/>
        <end position="597"/>
    </location>
</feature>
<evidence type="ECO:0000259" key="2">
    <source>
        <dbReference type="Pfam" id="PF07523"/>
    </source>
</evidence>
<dbReference type="InterPro" id="IPR044081">
    <property type="entry name" value="DUF5776"/>
</dbReference>
<dbReference type="Proteomes" id="UP000051581">
    <property type="component" value="Unassembled WGS sequence"/>
</dbReference>
<dbReference type="InterPro" id="IPR022038">
    <property type="entry name" value="Ig-like_bact"/>
</dbReference>
<dbReference type="PATRIC" id="fig|1423808.3.peg.1017"/>
<dbReference type="InterPro" id="IPR011889">
    <property type="entry name" value="Liste_lipo_26"/>
</dbReference>
<comment type="caution">
    <text evidence="4">The sequence shown here is derived from an EMBL/GenBank/DDBJ whole genome shotgun (WGS) entry which is preliminary data.</text>
</comment>
<dbReference type="InterPro" id="IPR032675">
    <property type="entry name" value="LRR_dom_sf"/>
</dbReference>
<dbReference type="Pfam" id="PF07523">
    <property type="entry name" value="Big_3"/>
    <property type="match status" value="2"/>
</dbReference>
<dbReference type="InterPro" id="IPR050715">
    <property type="entry name" value="LRR-SigEffector_domain"/>
</dbReference>
<dbReference type="EMBL" id="AZEA01000002">
    <property type="protein sequence ID" value="KRK89423.1"/>
    <property type="molecule type" value="Genomic_DNA"/>
</dbReference>
<reference evidence="4 5" key="1">
    <citation type="journal article" date="2015" name="Genome Announc.">
        <title>Expanding the biotechnology potential of lactobacilli through comparative genomics of 213 strains and associated genera.</title>
        <authorList>
            <person name="Sun Z."/>
            <person name="Harris H.M."/>
            <person name="McCann A."/>
            <person name="Guo C."/>
            <person name="Argimon S."/>
            <person name="Zhang W."/>
            <person name="Yang X."/>
            <person name="Jeffery I.B."/>
            <person name="Cooney J.C."/>
            <person name="Kagawa T.F."/>
            <person name="Liu W."/>
            <person name="Song Y."/>
            <person name="Salvetti E."/>
            <person name="Wrobel A."/>
            <person name="Rasinkangas P."/>
            <person name="Parkhill J."/>
            <person name="Rea M.C."/>
            <person name="O'Sullivan O."/>
            <person name="Ritari J."/>
            <person name="Douillard F.P."/>
            <person name="Paul Ross R."/>
            <person name="Yang R."/>
            <person name="Briner A.E."/>
            <person name="Felis G.E."/>
            <person name="de Vos W.M."/>
            <person name="Barrangou R."/>
            <person name="Klaenhammer T.R."/>
            <person name="Caufield P.W."/>
            <person name="Cui Y."/>
            <person name="Zhang H."/>
            <person name="O'Toole P.W."/>
        </authorList>
    </citation>
    <scope>NUCLEOTIDE SEQUENCE [LARGE SCALE GENOMIC DNA]</scope>
    <source>
        <strain evidence="4 5">DSM 19904</strain>
    </source>
</reference>
<evidence type="ECO:0000259" key="3">
    <source>
        <dbReference type="Pfam" id="PF19087"/>
    </source>
</evidence>
<proteinExistence type="predicted"/>
<dbReference type="PANTHER" id="PTHR45752:SF187">
    <property type="entry name" value="LEUCINE-RICH REPEAT AND IQ DOMAIN-CONTAINING PROTEIN 4"/>
    <property type="match status" value="1"/>
</dbReference>
<dbReference type="Gene3D" id="3.80.10.10">
    <property type="entry name" value="Ribonuclease Inhibitor"/>
    <property type="match status" value="1"/>
</dbReference>